<gene>
    <name evidence="4" type="ORF">C7M56_10045</name>
</gene>
<dbReference type="PANTHER" id="PTHR46401">
    <property type="entry name" value="GLYCOSYLTRANSFERASE WBBK-RELATED"/>
    <property type="match status" value="1"/>
</dbReference>
<dbReference type="PANTHER" id="PTHR46401:SF2">
    <property type="entry name" value="GLYCOSYLTRANSFERASE WBBK-RELATED"/>
    <property type="match status" value="1"/>
</dbReference>
<protein>
    <submittedName>
        <fullName evidence="4">Glycosyltransferase</fullName>
    </submittedName>
</protein>
<name>A0ABC8CTM1_CLOBO</name>
<dbReference type="GO" id="GO:0016740">
    <property type="term" value="F:transferase activity"/>
    <property type="evidence" value="ECO:0007669"/>
    <property type="project" value="UniProtKB-KW"/>
</dbReference>
<proteinExistence type="predicted"/>
<dbReference type="InterPro" id="IPR028098">
    <property type="entry name" value="Glyco_trans_4-like_N"/>
</dbReference>
<feature type="domain" description="Glycosyltransferase subfamily 4-like N-terminal" evidence="3">
    <location>
        <begin position="43"/>
        <end position="179"/>
    </location>
</feature>
<reference evidence="4 5" key="1">
    <citation type="submission" date="2018-01" db="EMBL/GenBank/DDBJ databases">
        <title>Genetic Diversity of Clostridium botulinum in seafood.</title>
        <authorList>
            <person name="Athira V."/>
            <person name="Arun Jyothi P.V."/>
            <person name="Lalitha K.V."/>
            <person name="Joseph T.C."/>
        </authorList>
    </citation>
    <scope>NUCLEOTIDE SEQUENCE [LARGE SCALE GENOMIC DNA]</scope>
    <source>
        <strain evidence="4 5">Mfbjulcb8</strain>
    </source>
</reference>
<dbReference type="AlphaFoldDB" id="A0ABC8CTM1"/>
<sequence length="387" mass="45516">MMYQKNNYWKTNSLERKLIMKTKICHISTAHPTFDTRIYHKECRTIAQNGYDIYLLITNDKDEVSDNVKIVHLPKENGRFYRFFKKRKIAFKKAVEIDADIYHFHDPELIPVGVKLKKLGKKVIYDVHEDVPKQILTKEWLKNDIIRKLVSNIFNKYEKNAAKNFDKIICVSEDIAKNFEMNKTVIVRNFPVISDIDSIKAIDIEKKTPVVIYAGGLTKIRGIKEIIESMAVLKGKAKLWILGKWENKSYEEECMKSEGWKYVEYFGLISQKQAYSYMKKADVGIVNFWPVDNHVSALPNKPFEYMACELPMIMSDFEYWNYVFKDCFLGIDPKNPEDIARTIHNLLLDKELMKQLGENGRNFVLEKYSWESEGRVLLNAYRELENN</sequence>
<dbReference type="Pfam" id="PF13439">
    <property type="entry name" value="Glyco_transf_4"/>
    <property type="match status" value="1"/>
</dbReference>
<dbReference type="CDD" id="cd03794">
    <property type="entry name" value="GT4_WbuB-like"/>
    <property type="match status" value="1"/>
</dbReference>
<dbReference type="Proteomes" id="UP000240615">
    <property type="component" value="Chromosome"/>
</dbReference>
<evidence type="ECO:0000259" key="2">
    <source>
        <dbReference type="Pfam" id="PF00534"/>
    </source>
</evidence>
<dbReference type="Pfam" id="PF00534">
    <property type="entry name" value="Glycos_transf_1"/>
    <property type="match status" value="1"/>
</dbReference>
<evidence type="ECO:0000259" key="3">
    <source>
        <dbReference type="Pfam" id="PF13439"/>
    </source>
</evidence>
<accession>A0ABC8CTM1</accession>
<evidence type="ECO:0000256" key="1">
    <source>
        <dbReference type="ARBA" id="ARBA00022679"/>
    </source>
</evidence>
<dbReference type="InterPro" id="IPR001296">
    <property type="entry name" value="Glyco_trans_1"/>
</dbReference>
<organism evidence="4 5">
    <name type="scientific">Clostridium botulinum</name>
    <dbReference type="NCBI Taxonomy" id="1491"/>
    <lineage>
        <taxon>Bacteria</taxon>
        <taxon>Bacillati</taxon>
        <taxon>Bacillota</taxon>
        <taxon>Clostridia</taxon>
        <taxon>Eubacteriales</taxon>
        <taxon>Clostridiaceae</taxon>
        <taxon>Clostridium</taxon>
    </lineage>
</organism>
<evidence type="ECO:0000313" key="4">
    <source>
        <dbReference type="EMBL" id="AVQ39010.1"/>
    </source>
</evidence>
<evidence type="ECO:0000313" key="5">
    <source>
        <dbReference type="Proteomes" id="UP000240615"/>
    </source>
</evidence>
<keyword evidence="1" id="KW-0808">Transferase</keyword>
<dbReference type="Gene3D" id="3.40.50.2000">
    <property type="entry name" value="Glycogen Phosphorylase B"/>
    <property type="match status" value="2"/>
</dbReference>
<feature type="domain" description="Glycosyl transferase family 1" evidence="2">
    <location>
        <begin position="199"/>
        <end position="362"/>
    </location>
</feature>
<dbReference type="EMBL" id="CP027777">
    <property type="protein sequence ID" value="AVQ39010.1"/>
    <property type="molecule type" value="Genomic_DNA"/>
</dbReference>
<dbReference type="SUPFAM" id="SSF53756">
    <property type="entry name" value="UDP-Glycosyltransferase/glycogen phosphorylase"/>
    <property type="match status" value="1"/>
</dbReference>